<accession>A0A438W2S9</accession>
<dbReference type="EMBL" id="RJGP01001372">
    <property type="protein sequence ID" value="RVZ18237.1"/>
    <property type="molecule type" value="Genomic_DNA"/>
</dbReference>
<dbReference type="AlphaFoldDB" id="A0A438W2S9"/>
<sequence length="28" mass="3375">MEGFSLRINQFLAHYTKHSRREAEKLVL</sequence>
<dbReference type="Proteomes" id="UP000289022">
    <property type="component" value="Unassembled WGS sequence"/>
</dbReference>
<feature type="non-terminal residue" evidence="1">
    <location>
        <position position="28"/>
    </location>
</feature>
<evidence type="ECO:0000313" key="1">
    <source>
        <dbReference type="EMBL" id="RVZ18237.1"/>
    </source>
</evidence>
<name>A0A438W2S9_HELPX</name>
<proteinExistence type="predicted"/>
<comment type="caution">
    <text evidence="1">The sequence shown here is derived from an EMBL/GenBank/DDBJ whole genome shotgun (WGS) entry which is preliminary data.</text>
</comment>
<evidence type="ECO:0000313" key="2">
    <source>
        <dbReference type="Proteomes" id="UP000289022"/>
    </source>
</evidence>
<reference evidence="1 2" key="1">
    <citation type="submission" date="2018-11" db="EMBL/GenBank/DDBJ databases">
        <title>Genetic determinants and prediction of antibiotic resistance phenotypes in Helicobacter pylori.</title>
        <authorList>
            <person name="Wagner K."/>
        </authorList>
    </citation>
    <scope>NUCLEOTIDE SEQUENCE [LARGE SCALE GENOMIC DNA]</scope>
    <source>
        <strain evidence="1 2">ZH70</strain>
    </source>
</reference>
<gene>
    <name evidence="1" type="ORF">EC518_13775</name>
</gene>
<organism evidence="1 2">
    <name type="scientific">Helicobacter pylori</name>
    <name type="common">Campylobacter pylori</name>
    <dbReference type="NCBI Taxonomy" id="210"/>
    <lineage>
        <taxon>Bacteria</taxon>
        <taxon>Pseudomonadati</taxon>
        <taxon>Campylobacterota</taxon>
        <taxon>Epsilonproteobacteria</taxon>
        <taxon>Campylobacterales</taxon>
        <taxon>Helicobacteraceae</taxon>
        <taxon>Helicobacter</taxon>
    </lineage>
</organism>
<protein>
    <submittedName>
        <fullName evidence="1">Pseudouridine synthase</fullName>
    </submittedName>
</protein>